<dbReference type="EMBL" id="MU276124">
    <property type="protein sequence ID" value="KAI0041415.1"/>
    <property type="molecule type" value="Genomic_DNA"/>
</dbReference>
<accession>A0ACB8RCW9</accession>
<gene>
    <name evidence="1" type="ORF">FA95DRAFT_1501512</name>
</gene>
<protein>
    <submittedName>
        <fullName evidence="1">Uncharacterized protein</fullName>
    </submittedName>
</protein>
<comment type="caution">
    <text evidence="1">The sequence shown here is derived from an EMBL/GenBank/DDBJ whole genome shotgun (WGS) entry which is preliminary data.</text>
</comment>
<organism evidence="1 2">
    <name type="scientific">Auriscalpium vulgare</name>
    <dbReference type="NCBI Taxonomy" id="40419"/>
    <lineage>
        <taxon>Eukaryota</taxon>
        <taxon>Fungi</taxon>
        <taxon>Dikarya</taxon>
        <taxon>Basidiomycota</taxon>
        <taxon>Agaricomycotina</taxon>
        <taxon>Agaricomycetes</taxon>
        <taxon>Russulales</taxon>
        <taxon>Auriscalpiaceae</taxon>
        <taxon>Auriscalpium</taxon>
    </lineage>
</organism>
<evidence type="ECO:0000313" key="2">
    <source>
        <dbReference type="Proteomes" id="UP000814033"/>
    </source>
</evidence>
<name>A0ACB8RCW9_9AGAM</name>
<dbReference type="Proteomes" id="UP000814033">
    <property type="component" value="Unassembled WGS sequence"/>
</dbReference>
<evidence type="ECO:0000313" key="1">
    <source>
        <dbReference type="EMBL" id="KAI0041415.1"/>
    </source>
</evidence>
<sequence length="544" mass="60998">MTSAESSHEVSTLEKRLYYFGLRGNRRLGPKLVFRTSTDVFTPPTGPENDARPMQLLGVYYHNKLGQNNLWATIREAAVELLDNRKVQFTSVDLARFRWEEQNTVSGRETVTSRVTIWVGVLPDSTTSEAAFESSQDILQLLNQHDIRDVDVAYRESVAQPRTGPALLAPVNNYHLLKDVLDRVTTTLGLPIAGLKTPRTEGTLGFYFGVGEDLYGVTARHVLFPEDLGNTQFRLHHSAGHRKEVILMGERGFDEFLAFIEDKIDTLKTAVTILERSVATYRRRAEDGNAQAATDLALFENDLKNTREAIESHEAFLATMKKDWSKLDDRVIGHVVWAPPITGRNKPHGYTQDVCVIKLNKKKIGPNFLGNVIDLGTEINSAKFVKSMRNRADPQPEFYYPEDRLFKLRDILTHEQIRQPNNRDSKDDPVRFVIKRGQASLTTIGCLVEFESHERRYSIGGPFDSVEAAIYPYDNHSGTFSRGGDSGALIAGAGAEFVALLTGGTGSTESSDITYGTPMHWLWEDVIEPQFPGASLYFDSIPKE</sequence>
<reference evidence="1" key="2">
    <citation type="journal article" date="2022" name="New Phytol.">
        <title>Evolutionary transition to the ectomycorrhizal habit in the genomes of a hyperdiverse lineage of mushroom-forming fungi.</title>
        <authorList>
            <person name="Looney B."/>
            <person name="Miyauchi S."/>
            <person name="Morin E."/>
            <person name="Drula E."/>
            <person name="Courty P.E."/>
            <person name="Kohler A."/>
            <person name="Kuo A."/>
            <person name="LaButti K."/>
            <person name="Pangilinan J."/>
            <person name="Lipzen A."/>
            <person name="Riley R."/>
            <person name="Andreopoulos W."/>
            <person name="He G."/>
            <person name="Johnson J."/>
            <person name="Nolan M."/>
            <person name="Tritt A."/>
            <person name="Barry K.W."/>
            <person name="Grigoriev I.V."/>
            <person name="Nagy L.G."/>
            <person name="Hibbett D."/>
            <person name="Henrissat B."/>
            <person name="Matheny P.B."/>
            <person name="Labbe J."/>
            <person name="Martin F.M."/>
        </authorList>
    </citation>
    <scope>NUCLEOTIDE SEQUENCE</scope>
    <source>
        <strain evidence="1">FP105234-sp</strain>
    </source>
</reference>
<reference evidence="1" key="1">
    <citation type="submission" date="2021-02" db="EMBL/GenBank/DDBJ databases">
        <authorList>
            <consortium name="DOE Joint Genome Institute"/>
            <person name="Ahrendt S."/>
            <person name="Looney B.P."/>
            <person name="Miyauchi S."/>
            <person name="Morin E."/>
            <person name="Drula E."/>
            <person name="Courty P.E."/>
            <person name="Chicoki N."/>
            <person name="Fauchery L."/>
            <person name="Kohler A."/>
            <person name="Kuo A."/>
            <person name="Labutti K."/>
            <person name="Pangilinan J."/>
            <person name="Lipzen A."/>
            <person name="Riley R."/>
            <person name="Andreopoulos W."/>
            <person name="He G."/>
            <person name="Johnson J."/>
            <person name="Barry K.W."/>
            <person name="Grigoriev I.V."/>
            <person name="Nagy L."/>
            <person name="Hibbett D."/>
            <person name="Henrissat B."/>
            <person name="Matheny P.B."/>
            <person name="Labbe J."/>
            <person name="Martin F."/>
        </authorList>
    </citation>
    <scope>NUCLEOTIDE SEQUENCE</scope>
    <source>
        <strain evidence="1">FP105234-sp</strain>
    </source>
</reference>
<proteinExistence type="predicted"/>
<keyword evidence="2" id="KW-1185">Reference proteome</keyword>